<sequence>MKYLAFSILLTFFSISLSHAQNLISASSGSKYVGQFKKVYGYEYERKTVRIKGQKDLFQELIYLSDSTLNNRQFIVVITDKVGPNHQPARTISHEELLKDKMPQRVQASGKIILLKGKPAIIVDDPDNYIIFQRVD</sequence>
<accession>H1YHZ3</accession>
<protein>
    <submittedName>
        <fullName evidence="2">Uncharacterized protein</fullName>
    </submittedName>
</protein>
<dbReference type="RefSeq" id="WP_008505318.1">
    <property type="nucleotide sequence ID" value="NZ_CM001403.1"/>
</dbReference>
<feature type="signal peptide" evidence="1">
    <location>
        <begin position="1"/>
        <end position="20"/>
    </location>
</feature>
<feature type="chain" id="PRO_5003559121" evidence="1">
    <location>
        <begin position="21"/>
        <end position="136"/>
    </location>
</feature>
<name>H1YHZ3_9SPHI</name>
<proteinExistence type="predicted"/>
<dbReference type="AlphaFoldDB" id="H1YHZ3"/>
<evidence type="ECO:0000256" key="1">
    <source>
        <dbReference type="SAM" id="SignalP"/>
    </source>
</evidence>
<gene>
    <name evidence="2" type="ORF">Mucpa_1381</name>
</gene>
<dbReference type="EMBL" id="CM001403">
    <property type="protein sequence ID" value="EHQ25541.1"/>
    <property type="molecule type" value="Genomic_DNA"/>
</dbReference>
<evidence type="ECO:0000313" key="3">
    <source>
        <dbReference type="Proteomes" id="UP000002774"/>
    </source>
</evidence>
<keyword evidence="3" id="KW-1185">Reference proteome</keyword>
<organism evidence="2 3">
    <name type="scientific">Mucilaginibacter paludis DSM 18603</name>
    <dbReference type="NCBI Taxonomy" id="714943"/>
    <lineage>
        <taxon>Bacteria</taxon>
        <taxon>Pseudomonadati</taxon>
        <taxon>Bacteroidota</taxon>
        <taxon>Sphingobacteriia</taxon>
        <taxon>Sphingobacteriales</taxon>
        <taxon>Sphingobacteriaceae</taxon>
        <taxon>Mucilaginibacter</taxon>
    </lineage>
</organism>
<evidence type="ECO:0000313" key="2">
    <source>
        <dbReference type="EMBL" id="EHQ25541.1"/>
    </source>
</evidence>
<keyword evidence="1" id="KW-0732">Signal</keyword>
<reference evidence="2" key="1">
    <citation type="submission" date="2011-09" db="EMBL/GenBank/DDBJ databases">
        <title>The permanent draft genome of Mucilaginibacter paludis DSM 18603.</title>
        <authorList>
            <consortium name="US DOE Joint Genome Institute (JGI-PGF)"/>
            <person name="Lucas S."/>
            <person name="Han J."/>
            <person name="Lapidus A."/>
            <person name="Bruce D."/>
            <person name="Goodwin L."/>
            <person name="Pitluck S."/>
            <person name="Peters L."/>
            <person name="Kyrpides N."/>
            <person name="Mavromatis K."/>
            <person name="Ivanova N."/>
            <person name="Mikhailova N."/>
            <person name="Held B."/>
            <person name="Detter J.C."/>
            <person name="Tapia R."/>
            <person name="Han C."/>
            <person name="Land M."/>
            <person name="Hauser L."/>
            <person name="Markowitz V."/>
            <person name="Cheng J.-F."/>
            <person name="Hugenholtz P."/>
            <person name="Woyke T."/>
            <person name="Wu D."/>
            <person name="Tindall B."/>
            <person name="Brambilla E."/>
            <person name="Klenk H.-P."/>
            <person name="Eisen J.A."/>
        </authorList>
    </citation>
    <scope>NUCLEOTIDE SEQUENCE [LARGE SCALE GENOMIC DNA]</scope>
    <source>
        <strain evidence="2">DSM 18603</strain>
    </source>
</reference>
<dbReference type="Proteomes" id="UP000002774">
    <property type="component" value="Chromosome"/>
</dbReference>
<dbReference type="HOGENOM" id="CLU_1873098_0_0_10"/>